<dbReference type="EMBL" id="HE576752">
    <property type="protein sequence ID" value="CCC67793.1"/>
    <property type="molecule type" value="Genomic_DNA"/>
</dbReference>
<dbReference type="GO" id="GO:0004674">
    <property type="term" value="F:protein serine/threonine kinase activity"/>
    <property type="evidence" value="ECO:0007669"/>
    <property type="project" value="UniProtKB-EC"/>
</dbReference>
<evidence type="ECO:0000259" key="12">
    <source>
        <dbReference type="PROSITE" id="PS50011"/>
    </source>
</evidence>
<comment type="similarity">
    <text evidence="2">Belongs to the protein kinase superfamily. STE Ser/Thr protein kinase family. STE20 subfamily.</text>
</comment>
<evidence type="ECO:0000256" key="7">
    <source>
        <dbReference type="ARBA" id="ARBA00022842"/>
    </source>
</evidence>
<dbReference type="InterPro" id="IPR051931">
    <property type="entry name" value="PAK3-like"/>
</dbReference>
<evidence type="ECO:0000256" key="9">
    <source>
        <dbReference type="ARBA" id="ARBA00048679"/>
    </source>
</evidence>
<dbReference type="SUPFAM" id="SSF56112">
    <property type="entry name" value="Protein kinase-like (PK-like)"/>
    <property type="match status" value="1"/>
</dbReference>
<dbReference type="Proteomes" id="UP000001640">
    <property type="component" value="Chromosome 1"/>
</dbReference>
<dbReference type="AlphaFoldDB" id="G0V8J4"/>
<reference key="2">
    <citation type="submission" date="2011-08" db="EMBL/GenBank/DDBJ databases">
        <title>Genome sequence of Naumovozyma castellii.</title>
        <authorList>
            <person name="Gordon J.L."/>
            <person name="Armisen D."/>
            <person name="Proux-Wera E."/>
            <person name="OhEigeartaigh S.S."/>
            <person name="Byrne K.P."/>
            <person name="Wolfe K.H."/>
        </authorList>
    </citation>
    <scope>NUCLEOTIDE SEQUENCE</scope>
    <source>
        <strain>Type strain:CBS 4309</strain>
    </source>
</reference>
<dbReference type="PANTHER" id="PTHR45832">
    <property type="entry name" value="SERINE/THREONINE-PROTEIN KINASE SAMKA-RELATED-RELATED"/>
    <property type="match status" value="1"/>
</dbReference>
<organism evidence="13 14">
    <name type="scientific">Naumovozyma castellii</name>
    <name type="common">Yeast</name>
    <name type="synonym">Saccharomyces castellii</name>
    <dbReference type="NCBI Taxonomy" id="27288"/>
    <lineage>
        <taxon>Eukaryota</taxon>
        <taxon>Fungi</taxon>
        <taxon>Dikarya</taxon>
        <taxon>Ascomycota</taxon>
        <taxon>Saccharomycotina</taxon>
        <taxon>Saccharomycetes</taxon>
        <taxon>Saccharomycetales</taxon>
        <taxon>Saccharomycetaceae</taxon>
        <taxon>Naumovozyma</taxon>
    </lineage>
</organism>
<keyword evidence="14" id="KW-1185">Reference proteome</keyword>
<dbReference type="SMART" id="SM00285">
    <property type="entry name" value="PBD"/>
    <property type="match status" value="1"/>
</dbReference>
<evidence type="ECO:0000256" key="5">
    <source>
        <dbReference type="ARBA" id="ARBA00022741"/>
    </source>
</evidence>
<dbReference type="PROSITE" id="PS00108">
    <property type="entry name" value="PROTEIN_KINASE_ST"/>
    <property type="match status" value="1"/>
</dbReference>
<dbReference type="FunFam" id="1.10.510.10:FF:000768">
    <property type="entry name" value="Non-specific serine/threonine protein kinase"/>
    <property type="match status" value="1"/>
</dbReference>
<dbReference type="PANTHER" id="PTHR45832:SF22">
    <property type="entry name" value="SERINE_THREONINE-PROTEIN KINASE SAMKA-RELATED"/>
    <property type="match status" value="1"/>
</dbReference>
<keyword evidence="6 10" id="KW-0067">ATP-binding</keyword>
<feature type="compositionally biased region" description="Basic and acidic residues" evidence="11">
    <location>
        <begin position="427"/>
        <end position="443"/>
    </location>
</feature>
<dbReference type="GeneID" id="96901271"/>
<dbReference type="HOGENOM" id="CLU_000288_26_2_1"/>
<keyword evidence="7" id="KW-0460">Magnesium</keyword>
<dbReference type="InterPro" id="IPR017441">
    <property type="entry name" value="Protein_kinase_ATP_BS"/>
</dbReference>
<keyword evidence="5 10" id="KW-0547">Nucleotide-binding</keyword>
<dbReference type="GO" id="GO:0005524">
    <property type="term" value="F:ATP binding"/>
    <property type="evidence" value="ECO:0007669"/>
    <property type="project" value="UniProtKB-UniRule"/>
</dbReference>
<comment type="cofactor">
    <cofactor evidence="1">
        <name>Mg(2+)</name>
        <dbReference type="ChEBI" id="CHEBI:18420"/>
    </cofactor>
</comment>
<protein>
    <recommendedName>
        <fullName evidence="12">Protein kinase domain-containing protein</fullName>
    </recommendedName>
</protein>
<feature type="domain" description="Protein kinase" evidence="12">
    <location>
        <begin position="469"/>
        <end position="720"/>
    </location>
</feature>
<dbReference type="InterPro" id="IPR008271">
    <property type="entry name" value="Ser/Thr_kinase_AS"/>
</dbReference>
<gene>
    <name evidence="13" type="primary">NCAS0A12350</name>
    <name evidence="13" type="ordered locus">NCAS_0A12350</name>
</gene>
<feature type="compositionally biased region" description="Polar residues" evidence="11">
    <location>
        <begin position="357"/>
        <end position="374"/>
    </location>
</feature>
<dbReference type="InterPro" id="IPR000719">
    <property type="entry name" value="Prot_kinase_dom"/>
</dbReference>
<dbReference type="SMART" id="SM00220">
    <property type="entry name" value="S_TKc"/>
    <property type="match status" value="1"/>
</dbReference>
<sequence>MSSIVISCNESIEEDGFWKALDDLDNTSFASNFKWNSSSNDSLQLNSPSLGEEETLDPKYSSIRNCDKNGNDCFTFENRVRSPDPVHVSQLSFPSLGNSKSSFGSKNMKGSYILLSSPGLRNKTSLLNQKTYGDADNDETSSGNYNSISSVPNSQQNSSSTKRMTFASLISSPPLTPVMSSTSSDDKNKNDTVTGLQLLEEDSSTKAENQYSEEAMVYKVPSAISGPFVSGGQNHGIKRVFTTFVHSMKNKSTSSKDLESKNKVIDLVRSLIRKPTIKISKPYDMKHPTHVYYDPNKDEFVNLPKEWETVLKSSGIELYQQDTDIQAILDIVQFYQDTQENKSEPKIMATFKVDSIPDSNQSYSSSEPYFSTIMTCPGSPENRDDDNISASNNFLKPSRPAPAPPARPPNPTENSSQLSPNMNNSIEDVKSSQEKSIQRTPKRPEDIFQTKIYEKLCLTCSLRNPNERYRKLKRIGEGASGIVYTAYEIGTDISVAIKQIDLKIQPRLQMIWTEMLVLKEYQHPNIINFINSYLLHDTLWIVMEYMDGGSLADIVSFFTPTEEQMATICRETLFGLNFLHSRGIVHRDIKSDNILLSMNGDIKITDFGFCGQLTESNTKRTTMVGTPYWMAPEVIASKEYGPKVDVWSLGIMIIEMIEGEPPYLHETPVRALYLITTNGKPILKEPEKVGPVLKNFMDECLRVDPEARLSTPQLLKHEFILEKAERTESLAQLVSMTYFKKLRCKS</sequence>
<dbReference type="Pfam" id="PF00786">
    <property type="entry name" value="PBD"/>
    <property type="match status" value="1"/>
</dbReference>
<dbReference type="InterPro" id="IPR011009">
    <property type="entry name" value="Kinase-like_dom_sf"/>
</dbReference>
<dbReference type="eggNOG" id="KOG0578">
    <property type="taxonomic scope" value="Eukaryota"/>
</dbReference>
<dbReference type="STRING" id="1064592.G0V8J4"/>
<dbReference type="InterPro" id="IPR036936">
    <property type="entry name" value="CRIB_dom_sf"/>
</dbReference>
<feature type="compositionally biased region" description="Pro residues" evidence="11">
    <location>
        <begin position="399"/>
        <end position="411"/>
    </location>
</feature>
<evidence type="ECO:0000313" key="14">
    <source>
        <dbReference type="Proteomes" id="UP000001640"/>
    </source>
</evidence>
<dbReference type="CDD" id="cd06614">
    <property type="entry name" value="STKc_PAK"/>
    <property type="match status" value="1"/>
</dbReference>
<dbReference type="PROSITE" id="PS00107">
    <property type="entry name" value="PROTEIN_KINASE_ATP"/>
    <property type="match status" value="1"/>
</dbReference>
<evidence type="ECO:0000256" key="6">
    <source>
        <dbReference type="ARBA" id="ARBA00022840"/>
    </source>
</evidence>
<accession>G0V8J4</accession>
<evidence type="ECO:0000256" key="3">
    <source>
        <dbReference type="ARBA" id="ARBA00022679"/>
    </source>
</evidence>
<dbReference type="Gene3D" id="3.30.200.20">
    <property type="entry name" value="Phosphorylase Kinase, domain 1"/>
    <property type="match status" value="1"/>
</dbReference>
<feature type="region of interest" description="Disordered" evidence="11">
    <location>
        <begin position="130"/>
        <end position="205"/>
    </location>
</feature>
<dbReference type="GO" id="GO:0046872">
    <property type="term" value="F:metal ion binding"/>
    <property type="evidence" value="ECO:0007669"/>
    <property type="project" value="UniProtKB-KW"/>
</dbReference>
<dbReference type="InParanoid" id="G0V8J4"/>
<dbReference type="KEGG" id="ncs:NCAS_0A12350"/>
<reference evidence="13 14" key="1">
    <citation type="journal article" date="2011" name="Proc. Natl. Acad. Sci. U.S.A.">
        <title>Evolutionary erosion of yeast sex chromosomes by mating-type switching accidents.</title>
        <authorList>
            <person name="Gordon J.L."/>
            <person name="Armisen D."/>
            <person name="Proux-Wera E."/>
            <person name="Oheigeartaigh S.S."/>
            <person name="Byrne K.P."/>
            <person name="Wolfe K.H."/>
        </authorList>
    </citation>
    <scope>NUCLEOTIDE SEQUENCE [LARGE SCALE GENOMIC DNA]</scope>
    <source>
        <strain evidence="14">ATCC 76901 / BCRC 22586 / CBS 4309 / NBRC 1992 / NRRL Y-12630</strain>
    </source>
</reference>
<evidence type="ECO:0000256" key="2">
    <source>
        <dbReference type="ARBA" id="ARBA00008874"/>
    </source>
</evidence>
<dbReference type="PROSITE" id="PS50011">
    <property type="entry name" value="PROTEIN_KINASE_DOM"/>
    <property type="match status" value="1"/>
</dbReference>
<feature type="binding site" evidence="10">
    <location>
        <position position="498"/>
    </location>
    <ligand>
        <name>ATP</name>
        <dbReference type="ChEBI" id="CHEBI:30616"/>
    </ligand>
</feature>
<feature type="compositionally biased region" description="Low complexity" evidence="11">
    <location>
        <begin position="146"/>
        <end position="160"/>
    </location>
</feature>
<proteinExistence type="inferred from homology"/>
<dbReference type="Gene3D" id="3.90.810.10">
    <property type="entry name" value="CRIB domain"/>
    <property type="match status" value="1"/>
</dbReference>
<dbReference type="Gene3D" id="1.10.510.10">
    <property type="entry name" value="Transferase(Phosphotransferase) domain 1"/>
    <property type="match status" value="1"/>
</dbReference>
<name>G0V8J4_NAUCA</name>
<evidence type="ECO:0000256" key="11">
    <source>
        <dbReference type="SAM" id="MobiDB-lite"/>
    </source>
</evidence>
<evidence type="ECO:0000256" key="8">
    <source>
        <dbReference type="ARBA" id="ARBA00047899"/>
    </source>
</evidence>
<dbReference type="RefSeq" id="XP_003674173.1">
    <property type="nucleotide sequence ID" value="XM_003674125.1"/>
</dbReference>
<evidence type="ECO:0000313" key="13">
    <source>
        <dbReference type="EMBL" id="CCC67793.1"/>
    </source>
</evidence>
<feature type="region of interest" description="Disordered" evidence="11">
    <location>
        <begin position="356"/>
        <end position="443"/>
    </location>
</feature>
<comment type="catalytic activity">
    <reaction evidence="9">
        <text>L-seryl-[protein] + ATP = O-phospho-L-seryl-[protein] + ADP + H(+)</text>
        <dbReference type="Rhea" id="RHEA:17989"/>
        <dbReference type="Rhea" id="RHEA-COMP:9863"/>
        <dbReference type="Rhea" id="RHEA-COMP:11604"/>
        <dbReference type="ChEBI" id="CHEBI:15378"/>
        <dbReference type="ChEBI" id="CHEBI:29999"/>
        <dbReference type="ChEBI" id="CHEBI:30616"/>
        <dbReference type="ChEBI" id="CHEBI:83421"/>
        <dbReference type="ChEBI" id="CHEBI:456216"/>
        <dbReference type="EC" id="2.7.11.1"/>
    </reaction>
</comment>
<evidence type="ECO:0000256" key="1">
    <source>
        <dbReference type="ARBA" id="ARBA00001946"/>
    </source>
</evidence>
<keyword evidence="4" id="KW-0479">Metal-binding</keyword>
<comment type="catalytic activity">
    <reaction evidence="8">
        <text>L-threonyl-[protein] + ATP = O-phospho-L-threonyl-[protein] + ADP + H(+)</text>
        <dbReference type="Rhea" id="RHEA:46608"/>
        <dbReference type="Rhea" id="RHEA-COMP:11060"/>
        <dbReference type="Rhea" id="RHEA-COMP:11605"/>
        <dbReference type="ChEBI" id="CHEBI:15378"/>
        <dbReference type="ChEBI" id="CHEBI:30013"/>
        <dbReference type="ChEBI" id="CHEBI:30616"/>
        <dbReference type="ChEBI" id="CHEBI:61977"/>
        <dbReference type="ChEBI" id="CHEBI:456216"/>
        <dbReference type="EC" id="2.7.11.1"/>
    </reaction>
</comment>
<evidence type="ECO:0000256" key="4">
    <source>
        <dbReference type="ARBA" id="ARBA00022723"/>
    </source>
</evidence>
<dbReference type="Pfam" id="PF00069">
    <property type="entry name" value="Pkinase"/>
    <property type="match status" value="1"/>
</dbReference>
<dbReference type="OrthoDB" id="248923at2759"/>
<evidence type="ECO:0000256" key="10">
    <source>
        <dbReference type="PROSITE-ProRule" id="PRU10141"/>
    </source>
</evidence>
<keyword evidence="3" id="KW-0808">Transferase</keyword>
<feature type="compositionally biased region" description="Polar residues" evidence="11">
    <location>
        <begin position="412"/>
        <end position="426"/>
    </location>
</feature>
<dbReference type="InterPro" id="IPR000095">
    <property type="entry name" value="CRIB_dom"/>
</dbReference>